<organism evidence="2 3">
    <name type="scientific">Streptomyces luteogriseus</name>
    <dbReference type="NCBI Taxonomy" id="68233"/>
    <lineage>
        <taxon>Bacteria</taxon>
        <taxon>Bacillati</taxon>
        <taxon>Actinomycetota</taxon>
        <taxon>Actinomycetes</taxon>
        <taxon>Kitasatosporales</taxon>
        <taxon>Streptomycetaceae</taxon>
        <taxon>Streptomyces</taxon>
    </lineage>
</organism>
<reference evidence="2 3" key="1">
    <citation type="submission" date="2020-08" db="EMBL/GenBank/DDBJ databases">
        <title>Sequencing the genomes of 1000 actinobacteria strains.</title>
        <authorList>
            <person name="Klenk H.-P."/>
        </authorList>
    </citation>
    <scope>NUCLEOTIDE SEQUENCE [LARGE SCALE GENOMIC DNA]</scope>
    <source>
        <strain evidence="2 3">DSM 40483</strain>
    </source>
</reference>
<accession>A0A7W7DU23</accession>
<dbReference type="Proteomes" id="UP000565089">
    <property type="component" value="Unassembled WGS sequence"/>
</dbReference>
<name>A0A7W7DU23_9ACTN</name>
<sequence>MPQQPRRRISPLPGHAAVGGLGERSPVALGVVRADSQERARRVWSATWGARCTDLLVLRDGR</sequence>
<dbReference type="GeneID" id="95797260"/>
<gene>
    <name evidence="2" type="ORF">BJ965_005289</name>
</gene>
<evidence type="ECO:0000313" key="3">
    <source>
        <dbReference type="Proteomes" id="UP000565089"/>
    </source>
</evidence>
<dbReference type="EMBL" id="JACHMS010000001">
    <property type="protein sequence ID" value="MBB4715407.1"/>
    <property type="molecule type" value="Genomic_DNA"/>
</dbReference>
<proteinExistence type="predicted"/>
<feature type="region of interest" description="Disordered" evidence="1">
    <location>
        <begin position="1"/>
        <end position="21"/>
    </location>
</feature>
<keyword evidence="3" id="KW-1185">Reference proteome</keyword>
<dbReference type="AlphaFoldDB" id="A0A7W7DU23"/>
<evidence type="ECO:0000313" key="2">
    <source>
        <dbReference type="EMBL" id="MBB4715407.1"/>
    </source>
</evidence>
<protein>
    <submittedName>
        <fullName evidence="2">Uncharacterized protein</fullName>
    </submittedName>
</protein>
<comment type="caution">
    <text evidence="2">The sequence shown here is derived from an EMBL/GenBank/DDBJ whole genome shotgun (WGS) entry which is preliminary data.</text>
</comment>
<dbReference type="RefSeq" id="WP_184911555.1">
    <property type="nucleotide sequence ID" value="NZ_JACHMS010000001.1"/>
</dbReference>
<evidence type="ECO:0000256" key="1">
    <source>
        <dbReference type="SAM" id="MobiDB-lite"/>
    </source>
</evidence>